<accession>A0A9N7YI37</accession>
<dbReference type="EMBL" id="CADEAL010000981">
    <property type="protein sequence ID" value="CAB1427607.1"/>
    <property type="molecule type" value="Genomic_DNA"/>
</dbReference>
<dbReference type="Proteomes" id="UP001153269">
    <property type="component" value="Unassembled WGS sequence"/>
</dbReference>
<evidence type="ECO:0000256" key="1">
    <source>
        <dbReference type="SAM" id="Phobius"/>
    </source>
</evidence>
<sequence>MSVGVSVAPSRRECLCREADPGIAVTVVLCYAVVCMIIDQRVMQDKAQCASVDCFAVSTAGSRIVVSLQTAKAVTRSRELHQFFMGPGAKHKQYLTEVCHRRARSTLNLLLPLSPLFVTAPILSAGPLIHFLMNAHRHGPLPTVNQYHNKELSRCLLARSPTHTLSFSAPQGTSVTSALSGCCCRAIMRTPSQAVEVSPYPESAEHCKGDSTGQDMLHWPSSALAARCLCCRSGGREVQVTSRTVVAW</sequence>
<feature type="transmembrane region" description="Helical" evidence="1">
    <location>
        <begin position="109"/>
        <end position="133"/>
    </location>
</feature>
<keyword evidence="1" id="KW-0472">Membrane</keyword>
<reference evidence="2" key="1">
    <citation type="submission" date="2020-03" db="EMBL/GenBank/DDBJ databases">
        <authorList>
            <person name="Weist P."/>
        </authorList>
    </citation>
    <scope>NUCLEOTIDE SEQUENCE</scope>
</reference>
<keyword evidence="1" id="KW-0812">Transmembrane</keyword>
<protein>
    <submittedName>
        <fullName evidence="2">Uncharacterized protein</fullName>
    </submittedName>
</protein>
<evidence type="ECO:0000313" key="2">
    <source>
        <dbReference type="EMBL" id="CAB1427607.1"/>
    </source>
</evidence>
<keyword evidence="1" id="KW-1133">Transmembrane helix</keyword>
<comment type="caution">
    <text evidence="2">The sequence shown here is derived from an EMBL/GenBank/DDBJ whole genome shotgun (WGS) entry which is preliminary data.</text>
</comment>
<dbReference type="AlphaFoldDB" id="A0A9N7YI37"/>
<gene>
    <name evidence="2" type="ORF">PLEPLA_LOCUS15548</name>
</gene>
<feature type="transmembrane region" description="Helical" evidence="1">
    <location>
        <begin position="21"/>
        <end position="38"/>
    </location>
</feature>
<name>A0A9N7YI37_PLEPL</name>
<proteinExistence type="predicted"/>
<keyword evidence="3" id="KW-1185">Reference proteome</keyword>
<organism evidence="2 3">
    <name type="scientific">Pleuronectes platessa</name>
    <name type="common">European plaice</name>
    <dbReference type="NCBI Taxonomy" id="8262"/>
    <lineage>
        <taxon>Eukaryota</taxon>
        <taxon>Metazoa</taxon>
        <taxon>Chordata</taxon>
        <taxon>Craniata</taxon>
        <taxon>Vertebrata</taxon>
        <taxon>Euteleostomi</taxon>
        <taxon>Actinopterygii</taxon>
        <taxon>Neopterygii</taxon>
        <taxon>Teleostei</taxon>
        <taxon>Neoteleostei</taxon>
        <taxon>Acanthomorphata</taxon>
        <taxon>Carangaria</taxon>
        <taxon>Pleuronectiformes</taxon>
        <taxon>Pleuronectoidei</taxon>
        <taxon>Pleuronectidae</taxon>
        <taxon>Pleuronectes</taxon>
    </lineage>
</organism>
<evidence type="ECO:0000313" key="3">
    <source>
        <dbReference type="Proteomes" id="UP001153269"/>
    </source>
</evidence>